<accession>A0A1C5J3L9</accession>
<reference evidence="2" key="1">
    <citation type="submission" date="2016-06" db="EMBL/GenBank/DDBJ databases">
        <authorList>
            <person name="Varghese N."/>
        </authorList>
    </citation>
    <scope>NUCLEOTIDE SEQUENCE [LARGE SCALE GENOMIC DNA]</scope>
    <source>
        <strain evidence="2">DSM 43171</strain>
    </source>
</reference>
<organism evidence="1 2">
    <name type="scientific">Micromonospora halophytica</name>
    <dbReference type="NCBI Taxonomy" id="47864"/>
    <lineage>
        <taxon>Bacteria</taxon>
        <taxon>Bacillati</taxon>
        <taxon>Actinomycetota</taxon>
        <taxon>Actinomycetes</taxon>
        <taxon>Micromonosporales</taxon>
        <taxon>Micromonosporaceae</taxon>
        <taxon>Micromonospora</taxon>
    </lineage>
</organism>
<sequence>MSRRYPIPRPADDPRFTFGLALDVAQVLAAHGYPSMAEPYDGCGADLVDLQQALFSLIYGTDVSEGHLS</sequence>
<dbReference type="RefSeq" id="WP_091301309.1">
    <property type="nucleotide sequence ID" value="NZ_FMDN01000021.1"/>
</dbReference>
<dbReference type="Proteomes" id="UP000199408">
    <property type="component" value="Unassembled WGS sequence"/>
</dbReference>
<protein>
    <submittedName>
        <fullName evidence="1">Uncharacterized protein</fullName>
    </submittedName>
</protein>
<dbReference type="AlphaFoldDB" id="A0A1C5J3L9"/>
<dbReference type="OrthoDB" id="3637961at2"/>
<dbReference type="EMBL" id="FMDN01000021">
    <property type="protein sequence ID" value="SCG65164.1"/>
    <property type="molecule type" value="Genomic_DNA"/>
</dbReference>
<gene>
    <name evidence="1" type="ORF">GA0070560_12124</name>
</gene>
<proteinExistence type="predicted"/>
<dbReference type="STRING" id="47864.GA0070560_12124"/>
<evidence type="ECO:0000313" key="1">
    <source>
        <dbReference type="EMBL" id="SCG65164.1"/>
    </source>
</evidence>
<evidence type="ECO:0000313" key="2">
    <source>
        <dbReference type="Proteomes" id="UP000199408"/>
    </source>
</evidence>
<name>A0A1C5J3L9_9ACTN</name>
<keyword evidence="2" id="KW-1185">Reference proteome</keyword>